<dbReference type="Gene3D" id="3.40.640.10">
    <property type="entry name" value="Type I PLP-dependent aspartate aminotransferase-like (Major domain)"/>
    <property type="match status" value="1"/>
</dbReference>
<comment type="caution">
    <text evidence="5">The sequence shown here is derived from an EMBL/GenBank/DDBJ whole genome shotgun (WGS) entry which is preliminary data.</text>
</comment>
<dbReference type="PIRSF" id="PIRSF000521">
    <property type="entry name" value="Transaminase_4ab_Lys_Orn"/>
    <property type="match status" value="1"/>
</dbReference>
<gene>
    <name evidence="5" type="ORF">BJ993_002084</name>
</gene>
<comment type="cofactor">
    <cofactor evidence="1">
        <name>pyridoxal 5'-phosphate</name>
        <dbReference type="ChEBI" id="CHEBI:597326"/>
    </cofactor>
</comment>
<evidence type="ECO:0000313" key="5">
    <source>
        <dbReference type="EMBL" id="NYI45004.1"/>
    </source>
</evidence>
<dbReference type="GO" id="GO:0008483">
    <property type="term" value="F:transaminase activity"/>
    <property type="evidence" value="ECO:0007669"/>
    <property type="project" value="UniProtKB-KW"/>
</dbReference>
<dbReference type="InterPro" id="IPR049704">
    <property type="entry name" value="Aminotrans_3_PPA_site"/>
</dbReference>
<evidence type="ECO:0000313" key="6">
    <source>
        <dbReference type="Proteomes" id="UP000562045"/>
    </source>
</evidence>
<dbReference type="RefSeq" id="WP_179648720.1">
    <property type="nucleotide sequence ID" value="NZ_JACBZM010000001.1"/>
</dbReference>
<dbReference type="Gene3D" id="3.90.1150.10">
    <property type="entry name" value="Aspartate Aminotransferase, domain 1"/>
    <property type="match status" value="1"/>
</dbReference>
<dbReference type="PANTHER" id="PTHR43094:SF1">
    <property type="entry name" value="AMINOTRANSFERASE CLASS-III"/>
    <property type="match status" value="1"/>
</dbReference>
<organism evidence="5 6">
    <name type="scientific">Nocardioides aromaticivorans</name>
    <dbReference type="NCBI Taxonomy" id="200618"/>
    <lineage>
        <taxon>Bacteria</taxon>
        <taxon>Bacillati</taxon>
        <taxon>Actinomycetota</taxon>
        <taxon>Actinomycetes</taxon>
        <taxon>Propionibacteriales</taxon>
        <taxon>Nocardioidaceae</taxon>
        <taxon>Nocardioides</taxon>
    </lineage>
</organism>
<dbReference type="InterPro" id="IPR015421">
    <property type="entry name" value="PyrdxlP-dep_Trfase_major"/>
</dbReference>
<sequence>MSALLKQHVDRAYPTISHGQGVFLYDTEGRRYLDGAGGAMTASIGHGVLEIADALNRQLSRVAFTYRTQFTNEPAEELARRLAALAPGDLNHAFFVSSGSEATEFAIRAAVGHWRERGKPEKVKILSRDISYHGMTMGALSMSGHAARRPDYGTLLHPFPVVPAVHAFRHARPGESDEQYAERAAAEFEAAVITAGPETVAGIIVEPIVGAAGGVLVPPTGYLQRLRQFCDRLGVLLILDEVITGMGRTGDWFASITEGVVPDLLATGKGLSAGYSPMGAVLMRDHMVEVIRAGSGVAPFGHTFSGNPLGAAACLAVLDHLEQNEVLANVRQRGKQLAAGLLQLAVRFPFVADVRGRGLLWGFEFLADPLAKAAPDPVHQVSGLFVDACFERGLIVYPAGIAPLNNAVILSPPLTISEDEVDLMLEILEGALEEISGQDFLKPAVAGGQDNPTRQDVIA</sequence>
<dbReference type="Pfam" id="PF00202">
    <property type="entry name" value="Aminotran_3"/>
    <property type="match status" value="1"/>
</dbReference>
<keyword evidence="3 4" id="KW-0663">Pyridoxal phosphate</keyword>
<dbReference type="AlphaFoldDB" id="A0A7Y9ZGH3"/>
<proteinExistence type="inferred from homology"/>
<dbReference type="GO" id="GO:0030170">
    <property type="term" value="F:pyridoxal phosphate binding"/>
    <property type="evidence" value="ECO:0007669"/>
    <property type="project" value="InterPro"/>
</dbReference>
<accession>A0A7Y9ZGH3</accession>
<dbReference type="InterPro" id="IPR015424">
    <property type="entry name" value="PyrdxlP-dep_Trfase"/>
</dbReference>
<reference evidence="5 6" key="1">
    <citation type="submission" date="2020-07" db="EMBL/GenBank/DDBJ databases">
        <title>Sequencing the genomes of 1000 actinobacteria strains.</title>
        <authorList>
            <person name="Klenk H.-P."/>
        </authorList>
    </citation>
    <scope>NUCLEOTIDE SEQUENCE [LARGE SCALE GENOMIC DNA]</scope>
    <source>
        <strain evidence="5 6">DSM 15131</strain>
    </source>
</reference>
<dbReference type="Proteomes" id="UP000562045">
    <property type="component" value="Unassembled WGS sequence"/>
</dbReference>
<dbReference type="CDD" id="cd00610">
    <property type="entry name" value="OAT_like"/>
    <property type="match status" value="1"/>
</dbReference>
<evidence type="ECO:0000256" key="2">
    <source>
        <dbReference type="ARBA" id="ARBA00008954"/>
    </source>
</evidence>
<dbReference type="PROSITE" id="PS00600">
    <property type="entry name" value="AA_TRANSFER_CLASS_3"/>
    <property type="match status" value="1"/>
</dbReference>
<dbReference type="EMBL" id="JACBZM010000001">
    <property type="protein sequence ID" value="NYI45004.1"/>
    <property type="molecule type" value="Genomic_DNA"/>
</dbReference>
<evidence type="ECO:0000256" key="4">
    <source>
        <dbReference type="RuleBase" id="RU003560"/>
    </source>
</evidence>
<dbReference type="FunFam" id="3.40.640.10:FF:000004">
    <property type="entry name" value="Acetylornithine aminotransferase"/>
    <property type="match status" value="1"/>
</dbReference>
<comment type="similarity">
    <text evidence="2 4">Belongs to the class-III pyridoxal-phosphate-dependent aminotransferase family.</text>
</comment>
<evidence type="ECO:0000256" key="3">
    <source>
        <dbReference type="ARBA" id="ARBA00022898"/>
    </source>
</evidence>
<keyword evidence="5" id="KW-0808">Transferase</keyword>
<dbReference type="InterPro" id="IPR015422">
    <property type="entry name" value="PyrdxlP-dep_Trfase_small"/>
</dbReference>
<evidence type="ECO:0000256" key="1">
    <source>
        <dbReference type="ARBA" id="ARBA00001933"/>
    </source>
</evidence>
<name>A0A7Y9ZGH3_9ACTN</name>
<dbReference type="SUPFAM" id="SSF53383">
    <property type="entry name" value="PLP-dependent transferases"/>
    <property type="match status" value="1"/>
</dbReference>
<protein>
    <submittedName>
        <fullName evidence="5">Adenosylmethionine-8-amino-7-oxononanoate aminotransferase</fullName>
    </submittedName>
</protein>
<dbReference type="InterPro" id="IPR005814">
    <property type="entry name" value="Aminotrans_3"/>
</dbReference>
<keyword evidence="5" id="KW-0032">Aminotransferase</keyword>
<dbReference type="PANTHER" id="PTHR43094">
    <property type="entry name" value="AMINOTRANSFERASE"/>
    <property type="match status" value="1"/>
</dbReference>